<evidence type="ECO:0000313" key="2">
    <source>
        <dbReference type="Proteomes" id="UP000823775"/>
    </source>
</evidence>
<accession>A0ABS8WKP4</accession>
<reference evidence="1 2" key="1">
    <citation type="journal article" date="2021" name="BMC Genomics">
        <title>Datura genome reveals duplications of psychoactive alkaloid biosynthetic genes and high mutation rate following tissue culture.</title>
        <authorList>
            <person name="Rajewski A."/>
            <person name="Carter-House D."/>
            <person name="Stajich J."/>
            <person name="Litt A."/>
        </authorList>
    </citation>
    <scope>NUCLEOTIDE SEQUENCE [LARGE SCALE GENOMIC DNA]</scope>
    <source>
        <strain evidence="1">AR-01</strain>
    </source>
</reference>
<feature type="non-terminal residue" evidence="1">
    <location>
        <position position="1"/>
    </location>
</feature>
<dbReference type="Proteomes" id="UP000823775">
    <property type="component" value="Unassembled WGS sequence"/>
</dbReference>
<dbReference type="EMBL" id="JACEIK010007798">
    <property type="protein sequence ID" value="MCE3050671.1"/>
    <property type="molecule type" value="Genomic_DNA"/>
</dbReference>
<protein>
    <submittedName>
        <fullName evidence="1">Uncharacterized protein</fullName>
    </submittedName>
</protein>
<feature type="non-terminal residue" evidence="1">
    <location>
        <position position="59"/>
    </location>
</feature>
<organism evidence="1 2">
    <name type="scientific">Datura stramonium</name>
    <name type="common">Jimsonweed</name>
    <name type="synonym">Common thornapple</name>
    <dbReference type="NCBI Taxonomy" id="4076"/>
    <lineage>
        <taxon>Eukaryota</taxon>
        <taxon>Viridiplantae</taxon>
        <taxon>Streptophyta</taxon>
        <taxon>Embryophyta</taxon>
        <taxon>Tracheophyta</taxon>
        <taxon>Spermatophyta</taxon>
        <taxon>Magnoliopsida</taxon>
        <taxon>eudicotyledons</taxon>
        <taxon>Gunneridae</taxon>
        <taxon>Pentapetalae</taxon>
        <taxon>asterids</taxon>
        <taxon>lamiids</taxon>
        <taxon>Solanales</taxon>
        <taxon>Solanaceae</taxon>
        <taxon>Solanoideae</taxon>
        <taxon>Datureae</taxon>
        <taxon>Datura</taxon>
    </lineage>
</organism>
<keyword evidence="2" id="KW-1185">Reference proteome</keyword>
<sequence>SSAVRVVITVHGGSRLTNEAAHVIIILHGGARLTEEVALGGAHHTTHSTLGGALLPPWE</sequence>
<evidence type="ECO:0000313" key="1">
    <source>
        <dbReference type="EMBL" id="MCE3050671.1"/>
    </source>
</evidence>
<proteinExistence type="predicted"/>
<gene>
    <name evidence="1" type="ORF">HAX54_047782</name>
</gene>
<name>A0ABS8WKP4_DATST</name>
<comment type="caution">
    <text evidence="1">The sequence shown here is derived from an EMBL/GenBank/DDBJ whole genome shotgun (WGS) entry which is preliminary data.</text>
</comment>